<dbReference type="GO" id="GO:0006357">
    <property type="term" value="P:regulation of transcription by RNA polymerase II"/>
    <property type="evidence" value="ECO:0007669"/>
    <property type="project" value="TreeGrafter"/>
</dbReference>
<evidence type="ECO:0008006" key="2">
    <source>
        <dbReference type="Google" id="ProtNLM"/>
    </source>
</evidence>
<organism evidence="1">
    <name type="scientific">Amphimedon queenslandica</name>
    <name type="common">Sponge</name>
    <dbReference type="NCBI Taxonomy" id="400682"/>
    <lineage>
        <taxon>Eukaryota</taxon>
        <taxon>Metazoa</taxon>
        <taxon>Porifera</taxon>
        <taxon>Demospongiae</taxon>
        <taxon>Heteroscleromorpha</taxon>
        <taxon>Haplosclerida</taxon>
        <taxon>Niphatidae</taxon>
        <taxon>Amphimedon</taxon>
    </lineage>
</organism>
<dbReference type="InterPro" id="IPR018792">
    <property type="entry name" value="NUPR1-like"/>
</dbReference>
<dbReference type="InParanoid" id="A0A1X7VUV4"/>
<dbReference type="EnsemblMetazoa" id="Aqu2.1.44117_001">
    <property type="protein sequence ID" value="Aqu2.1.44117_001"/>
    <property type="gene ID" value="Aqu2.1.44117"/>
</dbReference>
<dbReference type="PANTHER" id="PTHR17149">
    <property type="entry name" value="NUCLEAR PROTEIN 1 AND 2"/>
    <property type="match status" value="1"/>
</dbReference>
<accession>A0A1X7VUV4</accession>
<dbReference type="GO" id="GO:0008285">
    <property type="term" value="P:negative regulation of cell population proliferation"/>
    <property type="evidence" value="ECO:0007669"/>
    <property type="project" value="TreeGrafter"/>
</dbReference>
<evidence type="ECO:0000313" key="1">
    <source>
        <dbReference type="EnsemblMetazoa" id="Aqu2.1.44117_001"/>
    </source>
</evidence>
<reference evidence="1" key="1">
    <citation type="submission" date="2017-05" db="UniProtKB">
        <authorList>
            <consortium name="EnsemblMetazoa"/>
        </authorList>
    </citation>
    <scope>IDENTIFICATION</scope>
</reference>
<dbReference type="AlphaFoldDB" id="A0A1X7VUV4"/>
<name>A0A1X7VUV4_AMPQE</name>
<protein>
    <recommendedName>
        <fullName evidence="2">Nuclear protein 1</fullName>
    </recommendedName>
</protein>
<dbReference type="PANTHER" id="PTHR17149:SF4">
    <property type="entry name" value="RH17958P"/>
    <property type="match status" value="1"/>
</dbReference>
<dbReference type="Pfam" id="PF10195">
    <property type="entry name" value="Phospho_p8"/>
    <property type="match status" value="1"/>
</dbReference>
<dbReference type="GO" id="GO:0045786">
    <property type="term" value="P:negative regulation of cell cycle"/>
    <property type="evidence" value="ECO:0007669"/>
    <property type="project" value="TreeGrafter"/>
</dbReference>
<sequence length="73" mass="8717">MDHIYFDEYDYFNFGSGFDKMFPDNKNTGHSKHKGYKLETQRYSPSGHVRKVVTKLQNSEKKKKEKRLRLSSI</sequence>
<proteinExistence type="predicted"/>
<dbReference type="GO" id="GO:0005634">
    <property type="term" value="C:nucleus"/>
    <property type="evidence" value="ECO:0007669"/>
    <property type="project" value="TreeGrafter"/>
</dbReference>